<dbReference type="SUPFAM" id="SSF52172">
    <property type="entry name" value="CheY-like"/>
    <property type="match status" value="1"/>
</dbReference>
<evidence type="ECO:0000256" key="2">
    <source>
        <dbReference type="ARBA" id="ARBA00018672"/>
    </source>
</evidence>
<evidence type="ECO:0000259" key="12">
    <source>
        <dbReference type="PROSITE" id="PS50110"/>
    </source>
</evidence>
<organism evidence="13 14">
    <name type="scientific">Thermoclostridium stercorarium subsp. leptospartum DSM 9219</name>
    <dbReference type="NCBI Taxonomy" id="1346611"/>
    <lineage>
        <taxon>Bacteria</taxon>
        <taxon>Bacillati</taxon>
        <taxon>Bacillota</taxon>
        <taxon>Clostridia</taxon>
        <taxon>Eubacteriales</taxon>
        <taxon>Oscillospiraceae</taxon>
        <taxon>Thermoclostridium</taxon>
    </lineage>
</organism>
<keyword evidence="8" id="KW-0804">Transcription</keyword>
<comment type="subcellular location">
    <subcellularLocation>
        <location evidence="1">Cytoplasm</location>
    </subcellularLocation>
</comment>
<dbReference type="Pfam" id="PF12833">
    <property type="entry name" value="HTH_18"/>
    <property type="match status" value="1"/>
</dbReference>
<dbReference type="AlphaFoldDB" id="A0A1B1YIR3"/>
<evidence type="ECO:0000256" key="6">
    <source>
        <dbReference type="ARBA" id="ARBA00023015"/>
    </source>
</evidence>
<dbReference type="Pfam" id="PF00072">
    <property type="entry name" value="Response_reg"/>
    <property type="match status" value="1"/>
</dbReference>
<dbReference type="SUPFAM" id="SSF46689">
    <property type="entry name" value="Homeodomain-like"/>
    <property type="match status" value="1"/>
</dbReference>
<gene>
    <name evidence="13" type="ORF">CSTERLE_03020</name>
</gene>
<evidence type="ECO:0000313" key="14">
    <source>
        <dbReference type="Proteomes" id="UP000092931"/>
    </source>
</evidence>
<dbReference type="PROSITE" id="PS50110">
    <property type="entry name" value="RESPONSE_REGULATORY"/>
    <property type="match status" value="1"/>
</dbReference>
<keyword evidence="5" id="KW-0902">Two-component regulatory system</keyword>
<evidence type="ECO:0000256" key="9">
    <source>
        <dbReference type="ARBA" id="ARBA00024867"/>
    </source>
</evidence>
<dbReference type="Gene3D" id="3.40.50.2300">
    <property type="match status" value="1"/>
</dbReference>
<dbReference type="PROSITE" id="PS01124">
    <property type="entry name" value="HTH_ARAC_FAMILY_2"/>
    <property type="match status" value="1"/>
</dbReference>
<keyword evidence="7" id="KW-0238">DNA-binding</keyword>
<evidence type="ECO:0000256" key="1">
    <source>
        <dbReference type="ARBA" id="ARBA00004496"/>
    </source>
</evidence>
<name>A0A1B1YIR3_THEST</name>
<dbReference type="PANTHER" id="PTHR42713:SF3">
    <property type="entry name" value="TRANSCRIPTIONAL REGULATORY PROTEIN HPTR"/>
    <property type="match status" value="1"/>
</dbReference>
<evidence type="ECO:0000256" key="5">
    <source>
        <dbReference type="ARBA" id="ARBA00023012"/>
    </source>
</evidence>
<keyword evidence="4 10" id="KW-0597">Phosphoprotein</keyword>
<dbReference type="GO" id="GO:0003700">
    <property type="term" value="F:DNA-binding transcription factor activity"/>
    <property type="evidence" value="ECO:0007669"/>
    <property type="project" value="InterPro"/>
</dbReference>
<evidence type="ECO:0000256" key="4">
    <source>
        <dbReference type="ARBA" id="ARBA00022553"/>
    </source>
</evidence>
<dbReference type="GO" id="GO:0000160">
    <property type="term" value="P:phosphorelay signal transduction system"/>
    <property type="evidence" value="ECO:0007669"/>
    <property type="project" value="UniProtKB-KW"/>
</dbReference>
<dbReference type="EMBL" id="CP014673">
    <property type="protein sequence ID" value="ANX00634.1"/>
    <property type="molecule type" value="Genomic_DNA"/>
</dbReference>
<dbReference type="Proteomes" id="UP000092931">
    <property type="component" value="Chromosome"/>
</dbReference>
<dbReference type="InterPro" id="IPR009057">
    <property type="entry name" value="Homeodomain-like_sf"/>
</dbReference>
<comment type="function">
    <text evidence="9">May play the central regulatory role in sporulation. It may be an element of the effector pathway responsible for the activation of sporulation genes in response to nutritional stress. Spo0A may act in concert with spo0H (a sigma factor) to control the expression of some genes that are critical to the sporulation process.</text>
</comment>
<dbReference type="InterPro" id="IPR051552">
    <property type="entry name" value="HptR"/>
</dbReference>
<dbReference type="SMART" id="SM00342">
    <property type="entry name" value="HTH_ARAC"/>
    <property type="match status" value="1"/>
</dbReference>
<evidence type="ECO:0000256" key="10">
    <source>
        <dbReference type="PROSITE-ProRule" id="PRU00169"/>
    </source>
</evidence>
<dbReference type="InterPro" id="IPR018060">
    <property type="entry name" value="HTH_AraC"/>
</dbReference>
<keyword evidence="6" id="KW-0805">Transcription regulation</keyword>
<reference evidence="13 14" key="1">
    <citation type="submission" date="2016-02" db="EMBL/GenBank/DDBJ databases">
        <title>Comparison of Clostridium stercorarium subspecies using comparative genomics and transcriptomics.</title>
        <authorList>
            <person name="Schellenberg J."/>
            <person name="Thallinger G."/>
            <person name="Levin D.B."/>
            <person name="Zhang X."/>
            <person name="Alvare G."/>
            <person name="Fristensky B."/>
            <person name="Sparling R."/>
        </authorList>
    </citation>
    <scope>NUCLEOTIDE SEQUENCE [LARGE SCALE GENOMIC DNA]</scope>
    <source>
        <strain evidence="13 14">DSM 9219</strain>
    </source>
</reference>
<evidence type="ECO:0000256" key="3">
    <source>
        <dbReference type="ARBA" id="ARBA00022490"/>
    </source>
</evidence>
<feature type="modified residue" description="4-aspartylphosphate" evidence="10">
    <location>
        <position position="55"/>
    </location>
</feature>
<feature type="domain" description="HTH araC/xylS-type" evidence="11">
    <location>
        <begin position="425"/>
        <end position="524"/>
    </location>
</feature>
<dbReference type="InterPro" id="IPR011006">
    <property type="entry name" value="CheY-like_superfamily"/>
</dbReference>
<dbReference type="GO" id="GO:0005737">
    <property type="term" value="C:cytoplasm"/>
    <property type="evidence" value="ECO:0007669"/>
    <property type="project" value="UniProtKB-SubCell"/>
</dbReference>
<sequence length="526" mass="59629">MLKAVIVDDEPSVLEGLKIFVDWQKEGYEIVGEASDGLSAFPLICEKHPDLVICDIRMPGLNGLELLEKIRKTVSPVPKFLMLSGYSEFSYARKAMQLGAVGYLTKPLDSEELSSELSRVAEIIENERRINEENLEFIRYTANQLYNEITSGKRGEKLKRKAHFIFDIPQRAKVRMIRFITIPNIHPAPDSKIYDFFLNIAGVKNENCIFYNGNGNYILVMHDGMDFFPDYTELAGRIKEIFSHPNPWVFGLHSFSALISGVSYDEMPESIDICSRQIEQLYTYYLLQPENNVLCYEELHKKPVFSERIAKMESVIPERLFDKVINAVKGNDYQQVVGAVENFFDELGKNADSTLSNTICLYRLAGMIGKTASACGVEAGSILLDFIDAIGNGNGKCKELALSLCTYVFEQINRNAGKSLVLLENEIIDFIKANCCTKNISIQSISEKFSISPMIVSRIIKKKTGRKFNDYINFLRIEHAKTLFAGTDMKITAVCEEVGYSDYGYFIRKFKELTGVLPSDYKKKYS</sequence>
<evidence type="ECO:0000256" key="8">
    <source>
        <dbReference type="ARBA" id="ARBA00023163"/>
    </source>
</evidence>
<dbReference type="Gene3D" id="1.10.10.60">
    <property type="entry name" value="Homeodomain-like"/>
    <property type="match status" value="2"/>
</dbReference>
<evidence type="ECO:0000313" key="13">
    <source>
        <dbReference type="EMBL" id="ANX00634.1"/>
    </source>
</evidence>
<dbReference type="InterPro" id="IPR001789">
    <property type="entry name" value="Sig_transdc_resp-reg_receiver"/>
</dbReference>
<accession>A0A1B1YIR3</accession>
<dbReference type="CDD" id="cd17536">
    <property type="entry name" value="REC_YesN-like"/>
    <property type="match status" value="1"/>
</dbReference>
<feature type="domain" description="Response regulatory" evidence="12">
    <location>
        <begin position="3"/>
        <end position="121"/>
    </location>
</feature>
<keyword evidence="3" id="KW-0963">Cytoplasm</keyword>
<evidence type="ECO:0000259" key="11">
    <source>
        <dbReference type="PROSITE" id="PS01124"/>
    </source>
</evidence>
<dbReference type="PANTHER" id="PTHR42713">
    <property type="entry name" value="HISTIDINE KINASE-RELATED"/>
    <property type="match status" value="1"/>
</dbReference>
<dbReference type="RefSeq" id="WP_034843368.1">
    <property type="nucleotide sequence ID" value="NZ_CP014673.1"/>
</dbReference>
<dbReference type="GO" id="GO:0043565">
    <property type="term" value="F:sequence-specific DNA binding"/>
    <property type="evidence" value="ECO:0007669"/>
    <property type="project" value="InterPro"/>
</dbReference>
<dbReference type="SMART" id="SM00448">
    <property type="entry name" value="REC"/>
    <property type="match status" value="1"/>
</dbReference>
<proteinExistence type="predicted"/>
<evidence type="ECO:0000256" key="7">
    <source>
        <dbReference type="ARBA" id="ARBA00023125"/>
    </source>
</evidence>
<protein>
    <recommendedName>
        <fullName evidence="2">Stage 0 sporulation protein A homolog</fullName>
    </recommendedName>
</protein>